<dbReference type="InterPro" id="IPR015500">
    <property type="entry name" value="Peptidase_S8_subtilisin-rel"/>
</dbReference>
<accession>A0A402DRN2</accession>
<dbReference type="SUPFAM" id="SSF52743">
    <property type="entry name" value="Subtilisin-like"/>
    <property type="match status" value="1"/>
</dbReference>
<keyword evidence="3 6" id="KW-0378">Hydrolase</keyword>
<evidence type="ECO:0000256" key="9">
    <source>
        <dbReference type="SAM" id="SignalP"/>
    </source>
</evidence>
<dbReference type="CDD" id="cd07474">
    <property type="entry name" value="Peptidases_S8_subtilisin_Vpr-like"/>
    <property type="match status" value="1"/>
</dbReference>
<dbReference type="PROSITE" id="PS00138">
    <property type="entry name" value="SUBTILASE_SER"/>
    <property type="match status" value="1"/>
</dbReference>
<evidence type="ECO:0000256" key="1">
    <source>
        <dbReference type="ARBA" id="ARBA00011073"/>
    </source>
</evidence>
<organism evidence="12 13">
    <name type="scientific">Cellulomonas biazotea</name>
    <dbReference type="NCBI Taxonomy" id="1709"/>
    <lineage>
        <taxon>Bacteria</taxon>
        <taxon>Bacillati</taxon>
        <taxon>Actinomycetota</taxon>
        <taxon>Actinomycetes</taxon>
        <taxon>Micrococcales</taxon>
        <taxon>Cellulomonadaceae</taxon>
        <taxon>Cellulomonas</taxon>
    </lineage>
</organism>
<feature type="chain" id="PRO_5039143847" evidence="9">
    <location>
        <begin position="27"/>
        <end position="1383"/>
    </location>
</feature>
<feature type="active site" description="Charge relay system" evidence="5 6">
    <location>
        <position position="273"/>
    </location>
</feature>
<dbReference type="PRINTS" id="PR00723">
    <property type="entry name" value="SUBTILISIN"/>
</dbReference>
<dbReference type="GO" id="GO:0006508">
    <property type="term" value="P:proteolysis"/>
    <property type="evidence" value="ECO:0007669"/>
    <property type="project" value="UniProtKB-KW"/>
</dbReference>
<dbReference type="Proteomes" id="UP000289954">
    <property type="component" value="Unassembled WGS sequence"/>
</dbReference>
<evidence type="ECO:0000313" key="13">
    <source>
        <dbReference type="Proteomes" id="UP000289954"/>
    </source>
</evidence>
<evidence type="ECO:0000256" key="8">
    <source>
        <dbReference type="SAM" id="MobiDB-lite"/>
    </source>
</evidence>
<dbReference type="InterPro" id="IPR023827">
    <property type="entry name" value="Peptidase_S8_Asp-AS"/>
</dbReference>
<dbReference type="InterPro" id="IPR013783">
    <property type="entry name" value="Ig-like_fold"/>
</dbReference>
<name>A0A402DRN2_9CELL</name>
<dbReference type="RefSeq" id="WP_130781379.1">
    <property type="nucleotide sequence ID" value="NZ_BIMR01000131.1"/>
</dbReference>
<dbReference type="InterPro" id="IPR036852">
    <property type="entry name" value="Peptidase_S8/S53_dom_sf"/>
</dbReference>
<evidence type="ECO:0000256" key="2">
    <source>
        <dbReference type="ARBA" id="ARBA00022670"/>
    </source>
</evidence>
<evidence type="ECO:0000313" key="12">
    <source>
        <dbReference type="EMBL" id="GCE76774.1"/>
    </source>
</evidence>
<evidence type="ECO:0000259" key="10">
    <source>
        <dbReference type="Pfam" id="PF00082"/>
    </source>
</evidence>
<comment type="caution">
    <text evidence="12">The sequence shown here is derived from an EMBL/GenBank/DDBJ whole genome shotgun (WGS) entry which is preliminary data.</text>
</comment>
<dbReference type="PROSITE" id="PS00136">
    <property type="entry name" value="SUBTILASE_ASP"/>
    <property type="match status" value="1"/>
</dbReference>
<keyword evidence="13" id="KW-1185">Reference proteome</keyword>
<dbReference type="InterPro" id="IPR050131">
    <property type="entry name" value="Peptidase_S8_subtilisin-like"/>
</dbReference>
<dbReference type="InterPro" id="IPR032109">
    <property type="entry name" value="Big_3_5"/>
</dbReference>
<feature type="active site" description="Charge relay system" evidence="5 6">
    <location>
        <position position="189"/>
    </location>
</feature>
<dbReference type="EMBL" id="BIMR01000131">
    <property type="protein sequence ID" value="GCE76774.1"/>
    <property type="molecule type" value="Genomic_DNA"/>
</dbReference>
<dbReference type="PROSITE" id="PS51892">
    <property type="entry name" value="SUBTILASE"/>
    <property type="match status" value="1"/>
</dbReference>
<dbReference type="PROSITE" id="PS00137">
    <property type="entry name" value="SUBTILASE_HIS"/>
    <property type="match status" value="1"/>
</dbReference>
<dbReference type="Gene3D" id="3.40.50.200">
    <property type="entry name" value="Peptidase S8/S53 domain"/>
    <property type="match status" value="2"/>
</dbReference>
<dbReference type="PANTHER" id="PTHR43806">
    <property type="entry name" value="PEPTIDASE S8"/>
    <property type="match status" value="1"/>
</dbReference>
<dbReference type="PANTHER" id="PTHR43806:SF11">
    <property type="entry name" value="CEREVISIN-RELATED"/>
    <property type="match status" value="1"/>
</dbReference>
<sequence>MSRRPLLAAITALSVTLGTAVLGAQAAAAAPPPDTPVAGDPDRLDARASGRVSLDLQQAEGRVTAFVQLDAKSGADVVAEGGTPAQVQAQAAETEELAQDVVPQEQSARSAKAAAPQRIATLTNLVAGTLVTGDAAQIRELAASPDVVALYRVARKTVDNAHQVEFTRALEAWQNTGQTGEGVRVGVIDTGLDYTHADFGGPGTVEGYEAAYGEDGSQPVPAGSFDPEKFLGGYDFAGPLYDPSSDPLPGSQPFPTPDDNPIDSPYTSDNVGHGTHVAGTAAGYGVVPDGTTFEGDYSGLTSVADWQVGPGTAPEAGLYAFKVFGDIGGSTELTSLALDRAADPNGDGDFGDRLDVVNMSLGSDGAPADDPDTLIVDALVALGTVVVNSAGNAGDITDIGGSPGNAAGALTVANSVGAPQTYDGIEVTAASDASLLGLHAGQNSVAYAGADVTAPVGFVAATFDGCQPFTPAQAAAVAGKIAYLWWDDDDATRRCGSVARFGNAQAAGAVGVLLPTEQTVFAAGISGNAAIPGAQLTASATDALLPEITAGTLSVHIGPSLAGAVVADLAGDALNPGSSRGEHGSLGHAKPDVAAPGTLIFSAASGTGNEPHSLSGTSMASPHVAGIAALVRSAHPSWDATQVKAAVVNTATHDVWTGQQQTGDAYGPRRVGSGRVDAVQAVGTNVIAYNTQDPKQTSVSFGVVEVGAETVVQKKTVTVKNLGSASARYSTSVTTATTTGDASITATPASFTLPAGGQAIVTLTLTADPAGLSRDLDPTSEAVTAGVPREYVSEVSGRLVLTSGSQELRVPVQAAPRLVSDLTAKPVAFADPAAETAALELDGRGVAEGGWYSLTTPLVLGATDARRDATPTGVVTSESTLAASDIRYVGWASTAPEVAAAGGDPAAEGVLGLGLATDGEWASLGLNWVPVFDIDANGDGTPEFQTAVQKVPDTDITLANTYDFDSGDLVDQWPVNGFWGDVEAGVFDSNVLVAPVTLAALELTPGTTPTITAWTNSPDYAVTPPVADEADPFTIDPFAPPFWFENDIAGSFSTLGTGDTAIPVHRSAGATSGKLLVLQHLNADAASRAQVVDVTVPEPTATTTTLKASGASKAGQELTLTATVAPAEATGTVRFLDGETEVATGAVTGGKATAKVRLGAGSHALTAVFTPDSALFAASTSPVVTVDLKKSGSSTAITLSRNSGPFGTAVTATVTVTGSTAAPAGTVEVREGSKVLGTGTLAVTGLVGTATVALPQDLAVGSHQLTAVYTGSADVDTSKSQRSYRVTPAVAKAALSTESWTVVKGSTPTVTVTVSGAAGAPAPTGKVTVLLNLTTVKTVALVDGSATVTLPAVKAGGYVTALYGGDKGYLPTATAHSLTVTRS</sequence>
<feature type="signal peptide" evidence="9">
    <location>
        <begin position="1"/>
        <end position="26"/>
    </location>
</feature>
<evidence type="ECO:0000256" key="7">
    <source>
        <dbReference type="RuleBase" id="RU003355"/>
    </source>
</evidence>
<dbReference type="Pfam" id="PF00082">
    <property type="entry name" value="Peptidase_S8"/>
    <property type="match status" value="1"/>
</dbReference>
<evidence type="ECO:0000256" key="4">
    <source>
        <dbReference type="ARBA" id="ARBA00022825"/>
    </source>
</evidence>
<gene>
    <name evidence="12" type="ORF">CBZ_18300</name>
</gene>
<evidence type="ECO:0000256" key="3">
    <source>
        <dbReference type="ARBA" id="ARBA00022801"/>
    </source>
</evidence>
<comment type="similarity">
    <text evidence="1 6 7">Belongs to the peptidase S8 family.</text>
</comment>
<reference evidence="12 13" key="1">
    <citation type="submission" date="2019-01" db="EMBL/GenBank/DDBJ databases">
        <title>Draft genome sequence of Cellulomonas takizawaensis strain TKZ-21.</title>
        <authorList>
            <person name="Yamamura H."/>
            <person name="Hayashi T."/>
            <person name="Hamada M."/>
            <person name="Serisawa Y."/>
            <person name="Matsuyama K."/>
            <person name="Nakagawa Y."/>
            <person name="Otoguro M."/>
            <person name="Yanagida F."/>
            <person name="Hayakawa M."/>
        </authorList>
    </citation>
    <scope>NUCLEOTIDE SEQUENCE [LARGE SCALE GENOMIC DNA]</scope>
    <source>
        <strain evidence="12 13">NBRC12680</strain>
    </source>
</reference>
<dbReference type="InterPro" id="IPR034213">
    <property type="entry name" value="S8_Vpr-like"/>
</dbReference>
<dbReference type="OrthoDB" id="9813435at2"/>
<feature type="active site" description="Charge relay system" evidence="5 6">
    <location>
        <position position="618"/>
    </location>
</feature>
<dbReference type="InterPro" id="IPR022398">
    <property type="entry name" value="Peptidase_S8_His-AS"/>
</dbReference>
<keyword evidence="2 6" id="KW-0645">Protease</keyword>
<evidence type="ECO:0000259" key="11">
    <source>
        <dbReference type="Pfam" id="PF16640"/>
    </source>
</evidence>
<evidence type="ECO:0000256" key="6">
    <source>
        <dbReference type="PROSITE-ProRule" id="PRU01240"/>
    </source>
</evidence>
<feature type="domain" description="Peptidase S8/S53" evidence="10">
    <location>
        <begin position="180"/>
        <end position="667"/>
    </location>
</feature>
<protein>
    <submittedName>
        <fullName evidence="12">Peptidase S8</fullName>
    </submittedName>
</protein>
<dbReference type="InterPro" id="IPR023828">
    <property type="entry name" value="Peptidase_S8_Ser-AS"/>
</dbReference>
<dbReference type="InterPro" id="IPR000209">
    <property type="entry name" value="Peptidase_S8/S53_dom"/>
</dbReference>
<feature type="region of interest" description="Disordered" evidence="8">
    <location>
        <begin position="241"/>
        <end position="274"/>
    </location>
</feature>
<evidence type="ECO:0000256" key="5">
    <source>
        <dbReference type="PIRSR" id="PIRSR615500-1"/>
    </source>
</evidence>
<proteinExistence type="inferred from homology"/>
<feature type="domain" description="Bacterial Ig-like" evidence="11">
    <location>
        <begin position="1108"/>
        <end position="1187"/>
    </location>
</feature>
<dbReference type="Pfam" id="PF16640">
    <property type="entry name" value="Big_3_5"/>
    <property type="match status" value="2"/>
</dbReference>
<dbReference type="Gene3D" id="2.60.40.10">
    <property type="entry name" value="Immunoglobulins"/>
    <property type="match status" value="4"/>
</dbReference>
<dbReference type="GO" id="GO:0004252">
    <property type="term" value="F:serine-type endopeptidase activity"/>
    <property type="evidence" value="ECO:0007669"/>
    <property type="project" value="UniProtKB-UniRule"/>
</dbReference>
<keyword evidence="4 6" id="KW-0720">Serine protease</keyword>
<keyword evidence="9" id="KW-0732">Signal</keyword>
<feature type="domain" description="Bacterial Ig-like" evidence="11">
    <location>
        <begin position="1198"/>
        <end position="1286"/>
    </location>
</feature>
<dbReference type="GO" id="GO:0005975">
    <property type="term" value="P:carbohydrate metabolic process"/>
    <property type="evidence" value="ECO:0007669"/>
    <property type="project" value="UniProtKB-ARBA"/>
</dbReference>